<evidence type="ECO:0000313" key="2">
    <source>
        <dbReference type="Proteomes" id="UP000608662"/>
    </source>
</evidence>
<gene>
    <name evidence="1" type="ORF">GOC74_00095</name>
</gene>
<dbReference type="EMBL" id="WOYG01000001">
    <property type="protein sequence ID" value="NLV08347.1"/>
    <property type="molecule type" value="Genomic_DNA"/>
</dbReference>
<dbReference type="Proteomes" id="UP000608662">
    <property type="component" value="Unassembled WGS sequence"/>
</dbReference>
<dbReference type="RefSeq" id="WP_170092381.1">
    <property type="nucleotide sequence ID" value="NZ_WOYG01000001.1"/>
</dbReference>
<evidence type="ECO:0000313" key="1">
    <source>
        <dbReference type="EMBL" id="NLV08347.1"/>
    </source>
</evidence>
<reference evidence="1" key="1">
    <citation type="submission" date="2019-12" db="EMBL/GenBank/DDBJ databases">
        <title>Whole-genome sequence of Halomicrobium mukohataei pws1.</title>
        <authorList>
            <person name="Verma D.K."/>
            <person name="Gopal K."/>
            <person name="Prasad E.S."/>
        </authorList>
    </citation>
    <scope>NUCLEOTIDE SEQUENCE</scope>
    <source>
        <strain evidence="1">Pws1</strain>
    </source>
</reference>
<name>A0A847U7R7_9EURY</name>
<comment type="caution">
    <text evidence="1">The sequence shown here is derived from an EMBL/GenBank/DDBJ whole genome shotgun (WGS) entry which is preliminary data.</text>
</comment>
<organism evidence="1 2">
    <name type="scientific">Halomicrobium mukohataei</name>
    <dbReference type="NCBI Taxonomy" id="57705"/>
    <lineage>
        <taxon>Archaea</taxon>
        <taxon>Methanobacteriati</taxon>
        <taxon>Methanobacteriota</taxon>
        <taxon>Stenosarchaea group</taxon>
        <taxon>Halobacteria</taxon>
        <taxon>Halobacteriales</taxon>
        <taxon>Haloarculaceae</taxon>
        <taxon>Halomicrobium</taxon>
    </lineage>
</organism>
<protein>
    <submittedName>
        <fullName evidence="1">Uncharacterized protein</fullName>
    </submittedName>
</protein>
<accession>A0A847U7R7</accession>
<sequence length="97" mass="10343">MTPETGEVVAVTTVDSEPPLLVTHVEADAVRGVLLADLAAGTIEQLNATAGDRDQRRALAQAVQQADSMIFRVPFTDCRHRGEPGIRGCHPPQGGRE</sequence>
<proteinExistence type="predicted"/>
<dbReference type="AlphaFoldDB" id="A0A847U7R7"/>